<dbReference type="PANTHER" id="PTHR21716:SF64">
    <property type="entry name" value="AI-2 TRANSPORT PROTEIN TQSA"/>
    <property type="match status" value="1"/>
</dbReference>
<evidence type="ECO:0000256" key="3">
    <source>
        <dbReference type="ARBA" id="ARBA00022692"/>
    </source>
</evidence>
<dbReference type="Proteomes" id="UP000192761">
    <property type="component" value="Unassembled WGS sequence"/>
</dbReference>
<comment type="similarity">
    <text evidence="2">Belongs to the autoinducer-2 exporter (AI-2E) (TC 2.A.86) family.</text>
</comment>
<name>A0A1W1XSP6_9NEIS</name>
<feature type="transmembrane region" description="Helical" evidence="6">
    <location>
        <begin position="155"/>
        <end position="176"/>
    </location>
</feature>
<dbReference type="Pfam" id="PF01594">
    <property type="entry name" value="AI-2E_transport"/>
    <property type="match status" value="1"/>
</dbReference>
<dbReference type="GO" id="GO:0055085">
    <property type="term" value="P:transmembrane transport"/>
    <property type="evidence" value="ECO:0007669"/>
    <property type="project" value="TreeGrafter"/>
</dbReference>
<dbReference type="RefSeq" id="WP_084091283.1">
    <property type="nucleotide sequence ID" value="NZ_FWXD01000015.1"/>
</dbReference>
<keyword evidence="4 6" id="KW-1133">Transmembrane helix</keyword>
<dbReference type="AlphaFoldDB" id="A0A1W1XSP6"/>
<evidence type="ECO:0000313" key="8">
    <source>
        <dbReference type="Proteomes" id="UP000192761"/>
    </source>
</evidence>
<keyword evidence="8" id="KW-1185">Reference proteome</keyword>
<dbReference type="EMBL" id="FWXD01000015">
    <property type="protein sequence ID" value="SMC26906.1"/>
    <property type="molecule type" value="Genomic_DNA"/>
</dbReference>
<evidence type="ECO:0000256" key="2">
    <source>
        <dbReference type="ARBA" id="ARBA00009773"/>
    </source>
</evidence>
<feature type="transmembrane region" description="Helical" evidence="6">
    <location>
        <begin position="15"/>
        <end position="48"/>
    </location>
</feature>
<accession>A0A1W1XSP6</accession>
<evidence type="ECO:0000256" key="1">
    <source>
        <dbReference type="ARBA" id="ARBA00004141"/>
    </source>
</evidence>
<evidence type="ECO:0000313" key="7">
    <source>
        <dbReference type="EMBL" id="SMC26906.1"/>
    </source>
</evidence>
<organism evidence="7 8">
    <name type="scientific">Andreprevotia lacus DSM 23236</name>
    <dbReference type="NCBI Taxonomy" id="1121001"/>
    <lineage>
        <taxon>Bacteria</taxon>
        <taxon>Pseudomonadati</taxon>
        <taxon>Pseudomonadota</taxon>
        <taxon>Betaproteobacteria</taxon>
        <taxon>Neisseriales</taxon>
        <taxon>Chitinibacteraceae</taxon>
        <taxon>Andreprevotia</taxon>
    </lineage>
</organism>
<dbReference type="STRING" id="1121001.SAMN02745857_02650"/>
<feature type="transmembrane region" description="Helical" evidence="6">
    <location>
        <begin position="311"/>
        <end position="338"/>
    </location>
</feature>
<feature type="transmembrane region" description="Helical" evidence="6">
    <location>
        <begin position="242"/>
        <end position="265"/>
    </location>
</feature>
<proteinExistence type="inferred from homology"/>
<feature type="transmembrane region" description="Helical" evidence="6">
    <location>
        <begin position="217"/>
        <end position="236"/>
    </location>
</feature>
<evidence type="ECO:0000256" key="5">
    <source>
        <dbReference type="ARBA" id="ARBA00023136"/>
    </source>
</evidence>
<evidence type="ECO:0000256" key="4">
    <source>
        <dbReference type="ARBA" id="ARBA00022989"/>
    </source>
</evidence>
<sequence>MKRLPARHTHAFHPLWPYLLIGVLAIVCYRLLPVLMPFAAAAILAYILHPAQHKLVTRGVNPNIAALLVMTSVLLLCLLLLVIVAPLLIDQFQILYAAVPKLAERASTHWLPALNARFGLQLGIDTQTLSTWVSSHSAELKSILPSLAQQLGSKGMALVNLLVNLALVPVVLFYALRDGNRLFPMLQSWVPRRLVGRVNRLFREFDDVLSEFLRGQLTVMLAMSVIYAGGLWAIGLEGALPVGIVSGMLTFIPYLGSFTGLLLATLAAASQYGSFAGLWPAWLVFGIGQTLEGNLITPKLVGDRIGLHPVAVIFALLAFGQLFGFVGVLLALPMAAVLQVGLRHLKRMYLASPTYRRAQRRAVR</sequence>
<feature type="transmembrane region" description="Helical" evidence="6">
    <location>
        <begin position="60"/>
        <end position="89"/>
    </location>
</feature>
<protein>
    <submittedName>
        <fullName evidence="7">Predicted PurR-regulated permease PerM</fullName>
    </submittedName>
</protein>
<dbReference type="PANTHER" id="PTHR21716">
    <property type="entry name" value="TRANSMEMBRANE PROTEIN"/>
    <property type="match status" value="1"/>
</dbReference>
<comment type="subcellular location">
    <subcellularLocation>
        <location evidence="1">Membrane</location>
        <topology evidence="1">Multi-pass membrane protein</topology>
    </subcellularLocation>
</comment>
<reference evidence="7 8" key="1">
    <citation type="submission" date="2017-04" db="EMBL/GenBank/DDBJ databases">
        <authorList>
            <person name="Afonso C.L."/>
            <person name="Miller P.J."/>
            <person name="Scott M.A."/>
            <person name="Spackman E."/>
            <person name="Goraichik I."/>
            <person name="Dimitrov K.M."/>
            <person name="Suarez D.L."/>
            <person name="Swayne D.E."/>
        </authorList>
    </citation>
    <scope>NUCLEOTIDE SEQUENCE [LARGE SCALE GENOMIC DNA]</scope>
    <source>
        <strain evidence="7 8">DSM 23236</strain>
    </source>
</reference>
<keyword evidence="5 6" id="KW-0472">Membrane</keyword>
<dbReference type="GO" id="GO:0016020">
    <property type="term" value="C:membrane"/>
    <property type="evidence" value="ECO:0007669"/>
    <property type="project" value="UniProtKB-SubCell"/>
</dbReference>
<evidence type="ECO:0000256" key="6">
    <source>
        <dbReference type="SAM" id="Phobius"/>
    </source>
</evidence>
<dbReference type="OrthoDB" id="5792512at2"/>
<gene>
    <name evidence="7" type="ORF">SAMN02745857_02650</name>
</gene>
<keyword evidence="3 6" id="KW-0812">Transmembrane</keyword>
<feature type="transmembrane region" description="Helical" evidence="6">
    <location>
        <begin position="272"/>
        <end position="291"/>
    </location>
</feature>
<dbReference type="InterPro" id="IPR002549">
    <property type="entry name" value="AI-2E-like"/>
</dbReference>